<sequence length="558" mass="63223">MLKIGILVTGSEVDYYLKSLLEQLSEQVECELVFLIQASPKTNVSRLSKLLDVLHRGQIMRVLSGRFFNFFTQLEKRLLQRTYPELAQYEASFDISELITSSLTITPQFSASKWVVRFDDDSIAQLRDQSFDVIMRGNAPGIFRGDILSVAKHGLLSFHHGDNRWNRGGPAGFWEVYQKRSSTGFIVQKLSEELDGGQVLARGNLATARSFTENQIKIFSQSISTFVAVVSDIAKTGQLPSVEPSLPFSHPILTTPKPWQSMWYCLCSISSLIGIHLLQRFLSYQDVWGVAFVRSGWQNAVLSKGAVIENPRGRYLADPFVISHQQQTVCFVEDYDLAERRGAISAVDLSADKPVFLGPIIDEPFHLSFPYIFEYQQQLYMIPESTAANGIRLYHCDSFPMQWQFQYELMPNCEAVDSMVFEYEGRWWLFTNLKVAGGTEHCAQLHAFYSDSPLSTNWTPHQKNPIVFDSDIGRNGGIVSDEHSLYRCRQAQGFNSYGAGLSIAKIITLTPSSYEEQQVSQLSPDFFADLRGNHHLHSNGQYSVFDFLRVKSTWRAGK</sequence>
<dbReference type="Gene3D" id="2.115.10.20">
    <property type="entry name" value="Glycosyl hydrolase domain, family 43"/>
    <property type="match status" value="1"/>
</dbReference>
<dbReference type="InterPro" id="IPR056442">
    <property type="entry name" value="GINT1_N"/>
</dbReference>
<evidence type="ECO:0000313" key="2">
    <source>
        <dbReference type="EMBL" id="OUL59345.1"/>
    </source>
</evidence>
<dbReference type="InterPro" id="IPR023296">
    <property type="entry name" value="Glyco_hydro_beta-prop_sf"/>
</dbReference>
<dbReference type="Pfam" id="PF24793">
    <property type="entry name" value="GINT1_N"/>
    <property type="match status" value="1"/>
</dbReference>
<dbReference type="AlphaFoldDB" id="A0A244CUR4"/>
<dbReference type="InterPro" id="IPR036477">
    <property type="entry name" value="Formyl_transf_N_sf"/>
</dbReference>
<accession>A0A244CUR4</accession>
<proteinExistence type="predicted"/>
<dbReference type="Gene3D" id="3.40.50.170">
    <property type="entry name" value="Formyl transferase, N-terminal domain"/>
    <property type="match status" value="1"/>
</dbReference>
<reference evidence="2 3" key="1">
    <citation type="submission" date="2017-02" db="EMBL/GenBank/DDBJ databases">
        <title>Pseudoalteromonas ulvae TC14 Genome.</title>
        <authorList>
            <person name="Molmeret M."/>
        </authorList>
    </citation>
    <scope>NUCLEOTIDE SEQUENCE [LARGE SCALE GENOMIC DNA]</scope>
    <source>
        <strain evidence="2">TC14</strain>
    </source>
</reference>
<dbReference type="Proteomes" id="UP000194841">
    <property type="component" value="Unassembled WGS sequence"/>
</dbReference>
<dbReference type="SUPFAM" id="SSF75005">
    <property type="entry name" value="Arabinanase/levansucrase/invertase"/>
    <property type="match status" value="1"/>
</dbReference>
<evidence type="ECO:0000313" key="3">
    <source>
        <dbReference type="Proteomes" id="UP000194841"/>
    </source>
</evidence>
<feature type="domain" description="Glucosamine inositolphosphorylceramide transferase 1 N-terminal" evidence="1">
    <location>
        <begin position="313"/>
        <end position="520"/>
    </location>
</feature>
<dbReference type="SUPFAM" id="SSF53328">
    <property type="entry name" value="Formyltransferase"/>
    <property type="match status" value="1"/>
</dbReference>
<comment type="caution">
    <text evidence="2">The sequence shown here is derived from an EMBL/GenBank/DDBJ whole genome shotgun (WGS) entry which is preliminary data.</text>
</comment>
<dbReference type="EMBL" id="MWPV01000001">
    <property type="protein sequence ID" value="OUL59345.1"/>
    <property type="molecule type" value="Genomic_DNA"/>
</dbReference>
<organism evidence="2 3">
    <name type="scientific">Pseudoalteromonas ulvae</name>
    <dbReference type="NCBI Taxonomy" id="107327"/>
    <lineage>
        <taxon>Bacteria</taxon>
        <taxon>Pseudomonadati</taxon>
        <taxon>Pseudomonadota</taxon>
        <taxon>Gammaproteobacteria</taxon>
        <taxon>Alteromonadales</taxon>
        <taxon>Pseudoalteromonadaceae</taxon>
        <taxon>Pseudoalteromonas</taxon>
    </lineage>
</organism>
<gene>
    <name evidence="2" type="ORF">B1199_03500</name>
</gene>
<keyword evidence="3" id="KW-1185">Reference proteome</keyword>
<protein>
    <recommendedName>
        <fullName evidence="1">Glucosamine inositolphosphorylceramide transferase 1 N-terminal domain-containing protein</fullName>
    </recommendedName>
</protein>
<dbReference type="OrthoDB" id="3771157at2"/>
<evidence type="ECO:0000259" key="1">
    <source>
        <dbReference type="Pfam" id="PF24793"/>
    </source>
</evidence>
<dbReference type="RefSeq" id="WP_086742736.1">
    <property type="nucleotide sequence ID" value="NZ_MWPV01000001.1"/>
</dbReference>
<name>A0A244CUR4_PSEDV</name>